<name>A0AAD4DZ21_9AGAM</name>
<accession>A0AAD4DZ21</accession>
<dbReference type="AlphaFoldDB" id="A0AAD4DZ21"/>
<sequence>MASSLTKNASTKSKSFSTRTPASILRELHDSSEGFGFYAASPRLIRHVEYFIGGQDGNILVTKGGPQAKEFIICGVFEISRNDFNFTPDANFNPSNVFHGHFSDIKLSCRLTAGRNDMFRFSSEDFPDVLDNIAHFEGLIPRERDYEKLSAVHVSLGQRSIRLIHGLFELNITYQAKNQDKYDTASDEDDDCSTNSLSSDFDIATWPVADRCKGHLQDLRSTHNVCPLPAYDTDHSLIPPLEYESKLKGALVEVHMAFFHHRVKNAKCDVFNAILRQLTVLSPPAAMPINPFKRHHLNTGPLNARNKKAK</sequence>
<keyword evidence="2" id="KW-1185">Reference proteome</keyword>
<gene>
    <name evidence="1" type="ORF">F5891DRAFT_983340</name>
</gene>
<proteinExistence type="predicted"/>
<comment type="caution">
    <text evidence="1">The sequence shown here is derived from an EMBL/GenBank/DDBJ whole genome shotgun (WGS) entry which is preliminary data.</text>
</comment>
<dbReference type="GeneID" id="64671611"/>
<organism evidence="1 2">
    <name type="scientific">Suillus fuscotomentosus</name>
    <dbReference type="NCBI Taxonomy" id="1912939"/>
    <lineage>
        <taxon>Eukaryota</taxon>
        <taxon>Fungi</taxon>
        <taxon>Dikarya</taxon>
        <taxon>Basidiomycota</taxon>
        <taxon>Agaricomycotina</taxon>
        <taxon>Agaricomycetes</taxon>
        <taxon>Agaricomycetidae</taxon>
        <taxon>Boletales</taxon>
        <taxon>Suillineae</taxon>
        <taxon>Suillaceae</taxon>
        <taxon>Suillus</taxon>
    </lineage>
</organism>
<dbReference type="RefSeq" id="XP_041222101.1">
    <property type="nucleotide sequence ID" value="XM_041377313.1"/>
</dbReference>
<evidence type="ECO:0000313" key="1">
    <source>
        <dbReference type="EMBL" id="KAG1896525.1"/>
    </source>
</evidence>
<evidence type="ECO:0000313" key="2">
    <source>
        <dbReference type="Proteomes" id="UP001195769"/>
    </source>
</evidence>
<reference evidence="1" key="1">
    <citation type="journal article" date="2020" name="New Phytol.">
        <title>Comparative genomics reveals dynamic genome evolution in host specialist ectomycorrhizal fungi.</title>
        <authorList>
            <person name="Lofgren L.A."/>
            <person name="Nguyen N.H."/>
            <person name="Vilgalys R."/>
            <person name="Ruytinx J."/>
            <person name="Liao H.L."/>
            <person name="Branco S."/>
            <person name="Kuo A."/>
            <person name="LaButti K."/>
            <person name="Lipzen A."/>
            <person name="Andreopoulos W."/>
            <person name="Pangilinan J."/>
            <person name="Riley R."/>
            <person name="Hundley H."/>
            <person name="Na H."/>
            <person name="Barry K."/>
            <person name="Grigoriev I.V."/>
            <person name="Stajich J.E."/>
            <person name="Kennedy P.G."/>
        </authorList>
    </citation>
    <scope>NUCLEOTIDE SEQUENCE</scope>
    <source>
        <strain evidence="1">FC203</strain>
    </source>
</reference>
<protein>
    <submittedName>
        <fullName evidence="1">Uncharacterized protein</fullName>
    </submittedName>
</protein>
<dbReference type="Proteomes" id="UP001195769">
    <property type="component" value="Unassembled WGS sequence"/>
</dbReference>
<dbReference type="EMBL" id="JABBWK010000054">
    <property type="protein sequence ID" value="KAG1896525.1"/>
    <property type="molecule type" value="Genomic_DNA"/>
</dbReference>